<dbReference type="Gene3D" id="1.10.150.670">
    <property type="entry name" value="Crossover junction endonuclease EME1, DNA-binding domain"/>
    <property type="match status" value="1"/>
</dbReference>
<evidence type="ECO:0000256" key="1">
    <source>
        <dbReference type="ARBA" id="ARBA00001946"/>
    </source>
</evidence>
<organism evidence="16">
    <name type="scientific">Spongospora subterranea</name>
    <dbReference type="NCBI Taxonomy" id="70186"/>
    <lineage>
        <taxon>Eukaryota</taxon>
        <taxon>Sar</taxon>
        <taxon>Rhizaria</taxon>
        <taxon>Endomyxa</taxon>
        <taxon>Phytomyxea</taxon>
        <taxon>Plasmodiophorida</taxon>
        <taxon>Plasmodiophoridae</taxon>
        <taxon>Spongospora</taxon>
    </lineage>
</organism>
<dbReference type="InterPro" id="IPR036388">
    <property type="entry name" value="WH-like_DNA-bd_sf"/>
</dbReference>
<keyword evidence="4 13" id="KW-0540">Nuclease</keyword>
<dbReference type="CDD" id="cd20074">
    <property type="entry name" value="XPF_nuclease_Mus81"/>
    <property type="match status" value="1"/>
</dbReference>
<name>A0A0H5QI22_9EUKA</name>
<dbReference type="GO" id="GO:0048476">
    <property type="term" value="C:Holliday junction resolvase complex"/>
    <property type="evidence" value="ECO:0007669"/>
    <property type="project" value="UniProtKB-UniRule"/>
</dbReference>
<evidence type="ECO:0000256" key="5">
    <source>
        <dbReference type="ARBA" id="ARBA00022723"/>
    </source>
</evidence>
<dbReference type="GO" id="GO:0031573">
    <property type="term" value="P:mitotic intra-S DNA damage checkpoint signaling"/>
    <property type="evidence" value="ECO:0007669"/>
    <property type="project" value="TreeGrafter"/>
</dbReference>
<proteinExistence type="inferred from homology"/>
<keyword evidence="12 13" id="KW-0539">Nucleus</keyword>
<evidence type="ECO:0000256" key="4">
    <source>
        <dbReference type="ARBA" id="ARBA00022722"/>
    </source>
</evidence>
<dbReference type="GO" id="GO:0000727">
    <property type="term" value="P:double-strand break repair via break-induced replication"/>
    <property type="evidence" value="ECO:0007669"/>
    <property type="project" value="UniProtKB-UniRule"/>
</dbReference>
<dbReference type="CDD" id="cd21036">
    <property type="entry name" value="WH_MUS81"/>
    <property type="match status" value="1"/>
</dbReference>
<feature type="region of interest" description="Disordered" evidence="14">
    <location>
        <begin position="1"/>
        <end position="25"/>
    </location>
</feature>
<dbReference type="PANTHER" id="PTHR13451:SF0">
    <property type="entry name" value="CROSSOVER JUNCTION ENDONUCLEASE MUS81"/>
    <property type="match status" value="1"/>
</dbReference>
<dbReference type="GO" id="GO:0008821">
    <property type="term" value="F:crossover junction DNA endonuclease activity"/>
    <property type="evidence" value="ECO:0007669"/>
    <property type="project" value="UniProtKB-UniRule"/>
</dbReference>
<dbReference type="EMBL" id="HACM01001263">
    <property type="protein sequence ID" value="CRZ01705.1"/>
    <property type="molecule type" value="Transcribed_RNA"/>
</dbReference>
<keyword evidence="7 13" id="KW-0227">DNA damage</keyword>
<keyword evidence="8 13" id="KW-0378">Hydrolase</keyword>
<feature type="domain" description="ERCC4" evidence="15">
    <location>
        <begin position="281"/>
        <end position="379"/>
    </location>
</feature>
<keyword evidence="5 13" id="KW-0479">Metal-binding</keyword>
<evidence type="ECO:0000256" key="8">
    <source>
        <dbReference type="ARBA" id="ARBA00022801"/>
    </source>
</evidence>
<comment type="subcellular location">
    <subcellularLocation>
        <location evidence="2 13">Nucleus</location>
    </subcellularLocation>
</comment>
<evidence type="ECO:0000256" key="14">
    <source>
        <dbReference type="SAM" id="MobiDB-lite"/>
    </source>
</evidence>
<dbReference type="SUPFAM" id="SSF47802">
    <property type="entry name" value="DNA polymerase beta, N-terminal domain-like"/>
    <property type="match status" value="1"/>
</dbReference>
<dbReference type="PANTHER" id="PTHR13451">
    <property type="entry name" value="CLASS II CROSSOVER JUNCTION ENDONUCLEASE MUS81"/>
    <property type="match status" value="1"/>
</dbReference>
<dbReference type="InterPro" id="IPR042530">
    <property type="entry name" value="EME1/EME2_C"/>
</dbReference>
<comment type="function">
    <text evidence="13">Interacts with EME1 to form a DNA structure-specific endonuclease with substrate preference for branched DNA structures with a 5'-end at the branch nick. Typical substrates include 3'-flap structures, D-loops, replication forks and nicked Holliday junctions. May be required in mitosis for the processing of stalled or collapsed replication fork intermediates. May be required in meiosis for the repair of meiosis-specific double strand breaks subsequent to single-end invasion (SEI).</text>
</comment>
<evidence type="ECO:0000313" key="16">
    <source>
        <dbReference type="EMBL" id="CRZ01705.1"/>
    </source>
</evidence>
<dbReference type="InterPro" id="IPR047416">
    <property type="entry name" value="XPF_nuclease_Mus81"/>
</dbReference>
<comment type="cofactor">
    <cofactor evidence="1 13">
        <name>Mg(2+)</name>
        <dbReference type="ChEBI" id="CHEBI:18420"/>
    </cofactor>
</comment>
<evidence type="ECO:0000256" key="3">
    <source>
        <dbReference type="ARBA" id="ARBA00010015"/>
    </source>
</evidence>
<dbReference type="Gene3D" id="1.10.10.10">
    <property type="entry name" value="Winged helix-like DNA-binding domain superfamily/Winged helix DNA-binding domain"/>
    <property type="match status" value="1"/>
</dbReference>
<evidence type="ECO:0000256" key="9">
    <source>
        <dbReference type="ARBA" id="ARBA00022842"/>
    </source>
</evidence>
<evidence type="ECO:0000256" key="11">
    <source>
        <dbReference type="ARBA" id="ARBA00023204"/>
    </source>
</evidence>
<dbReference type="EC" id="3.1.22.-" evidence="13"/>
<dbReference type="AlphaFoldDB" id="A0A0H5QI22"/>
<dbReference type="GO" id="GO:0000712">
    <property type="term" value="P:resolution of meiotic recombination intermediates"/>
    <property type="evidence" value="ECO:0007669"/>
    <property type="project" value="TreeGrafter"/>
</dbReference>
<evidence type="ECO:0000256" key="12">
    <source>
        <dbReference type="ARBA" id="ARBA00023242"/>
    </source>
</evidence>
<dbReference type="Pfam" id="PF21136">
    <property type="entry name" value="WHD_MUS81"/>
    <property type="match status" value="1"/>
</dbReference>
<dbReference type="GO" id="GO:0005634">
    <property type="term" value="C:nucleus"/>
    <property type="evidence" value="ECO:0007669"/>
    <property type="project" value="UniProtKB-SubCell"/>
</dbReference>
<evidence type="ECO:0000259" key="15">
    <source>
        <dbReference type="SMART" id="SM00891"/>
    </source>
</evidence>
<comment type="subunit">
    <text evidence="13">Interacts with EME1.</text>
</comment>
<keyword evidence="11 13" id="KW-0234">DNA repair</keyword>
<protein>
    <recommendedName>
        <fullName evidence="13">Crossover junction endonuclease MUS81</fullName>
        <ecNumber evidence="13">3.1.22.-</ecNumber>
    </recommendedName>
</protein>
<dbReference type="InterPro" id="IPR011335">
    <property type="entry name" value="Restrct_endonuc-II-like"/>
</dbReference>
<keyword evidence="9 13" id="KW-0460">Magnesium</keyword>
<dbReference type="InterPro" id="IPR047417">
    <property type="entry name" value="WHD_MUS81"/>
</dbReference>
<sequence length="550" mass="60736">MSSTVMFSGRGRGGRRGRGKSSASSKKDNAEDVVCFCPYNEFIAAGVLELIHSQNPEANANITSTFWKALSSIQKSPIPLKSVDDVKKLKFVGVYLCNEIVKIIKHHGLVLAPPPTKSFAAGPVEEASHPPAKRARTKKAKEYIPRFMSGAYAILVAMAQHDRSYRKGELITAAQPFSESSFTAIEVNGNESNFYNAWSGSTTLISNGLITKMGSPARYQLTDTGRILATRLLGDWQNQNALAEHPPRAPEVTASLNVFSPIETNIVSKVPGNFTSNFEIVLIVDSAEQFRNATNKVIDEFHSRALKAERYNLAIGDYCWVARPTLDTTLANCVVLPPIIERKKGADFAESIRDSRYEEQKFRLKRTGMPIVYLLEGDINANHVMDPRSLISAVSKMTVRDGFFVYRTKDIDNSIRFLHGVHEQIILSVAQNGIPSDAEPLGRFNQRLAKSFVPDKSLRFGNMLMSIAGISSYKCKAIIDRHPTLRSLLNAYDACPDRAAQESLLESIVFLSNGITQSKVGIAASKSIRSFFKDSSYRSKRGGSEPNPDM</sequence>
<dbReference type="GO" id="GO:0003677">
    <property type="term" value="F:DNA binding"/>
    <property type="evidence" value="ECO:0007669"/>
    <property type="project" value="UniProtKB-UniRule"/>
</dbReference>
<dbReference type="GO" id="GO:0048257">
    <property type="term" value="F:3'-flap endonuclease activity"/>
    <property type="evidence" value="ECO:0007669"/>
    <property type="project" value="TreeGrafter"/>
</dbReference>
<evidence type="ECO:0000256" key="10">
    <source>
        <dbReference type="ARBA" id="ARBA00023172"/>
    </source>
</evidence>
<dbReference type="Gene3D" id="1.10.150.110">
    <property type="entry name" value="DNA polymerase beta, N-terminal domain-like"/>
    <property type="match status" value="1"/>
</dbReference>
<evidence type="ECO:0000256" key="7">
    <source>
        <dbReference type="ARBA" id="ARBA00022763"/>
    </source>
</evidence>
<dbReference type="Gene3D" id="3.40.50.10130">
    <property type="match status" value="1"/>
</dbReference>
<evidence type="ECO:0000256" key="2">
    <source>
        <dbReference type="ARBA" id="ARBA00004123"/>
    </source>
</evidence>
<reference evidence="16" key="1">
    <citation type="submission" date="2015-04" db="EMBL/GenBank/DDBJ databases">
        <title>The genome sequence of the plant pathogenic Rhizarian Plasmodiophora brassicae reveals insights in its biotrophic life cycle and the origin of chitin synthesis.</title>
        <authorList>
            <person name="Schwelm A."/>
            <person name="Fogelqvist J."/>
            <person name="Knaust A."/>
            <person name="Julke S."/>
            <person name="Lilja T."/>
            <person name="Dhandapani V."/>
            <person name="Bonilla-Rosso G."/>
            <person name="Karlsson M."/>
            <person name="Shevchenko A."/>
            <person name="Choi S.R."/>
            <person name="Kim H.G."/>
            <person name="Park J.Y."/>
            <person name="Lim Y.P."/>
            <person name="Ludwig-Muller J."/>
            <person name="Dixelius C."/>
        </authorList>
    </citation>
    <scope>NUCLEOTIDE SEQUENCE</scope>
    <source>
        <tissue evidence="16">Potato root galls</tissue>
    </source>
</reference>
<dbReference type="InterPro" id="IPR006166">
    <property type="entry name" value="ERCC4_domain"/>
</dbReference>
<dbReference type="Pfam" id="PF02732">
    <property type="entry name" value="ERCC4"/>
    <property type="match status" value="1"/>
</dbReference>
<dbReference type="GO" id="GO:0046872">
    <property type="term" value="F:metal ion binding"/>
    <property type="evidence" value="ECO:0007669"/>
    <property type="project" value="UniProtKB-UniRule"/>
</dbReference>
<dbReference type="SUPFAM" id="SSF52980">
    <property type="entry name" value="Restriction endonuclease-like"/>
    <property type="match status" value="1"/>
</dbReference>
<keyword evidence="10 13" id="KW-0233">DNA recombination</keyword>
<keyword evidence="6 13" id="KW-0255">Endonuclease</keyword>
<comment type="similarity">
    <text evidence="3 13">Belongs to the XPF family.</text>
</comment>
<dbReference type="SMART" id="SM00891">
    <property type="entry name" value="ERCC4"/>
    <property type="match status" value="1"/>
</dbReference>
<evidence type="ECO:0000256" key="13">
    <source>
        <dbReference type="RuleBase" id="RU369042"/>
    </source>
</evidence>
<dbReference type="InterPro" id="IPR033309">
    <property type="entry name" value="Mus81"/>
</dbReference>
<accession>A0A0H5QI22</accession>
<evidence type="ECO:0000256" key="6">
    <source>
        <dbReference type="ARBA" id="ARBA00022759"/>
    </source>
</evidence>
<dbReference type="GO" id="GO:0006308">
    <property type="term" value="P:DNA catabolic process"/>
    <property type="evidence" value="ECO:0007669"/>
    <property type="project" value="UniProtKB-UniRule"/>
</dbReference>
<dbReference type="InterPro" id="IPR027421">
    <property type="entry name" value="DNA_pol_lamdba_lyase_dom_sf"/>
</dbReference>